<proteinExistence type="predicted"/>
<sequence length="118" mass="13619">MTHDLLSWRAYVSCHPILLDKNDEFLSALLKPLADVNDNLDDDEIDKLPLQLQYYEGHRCQEPLITNKIVESLYLDLPDYNQGAYLLPLDSNDMMEVRGEKGKFELEWVASTQISFAT</sequence>
<dbReference type="Proteomes" id="UP000050640">
    <property type="component" value="Unplaced"/>
</dbReference>
<reference evidence="2" key="1">
    <citation type="submission" date="2017-02" db="UniProtKB">
        <authorList>
            <consortium name="WormBaseParasite"/>
        </authorList>
    </citation>
    <scope>IDENTIFICATION</scope>
</reference>
<organism evidence="1 2">
    <name type="scientific">Elaeophora elaphi</name>
    <dbReference type="NCBI Taxonomy" id="1147741"/>
    <lineage>
        <taxon>Eukaryota</taxon>
        <taxon>Metazoa</taxon>
        <taxon>Ecdysozoa</taxon>
        <taxon>Nematoda</taxon>
        <taxon>Chromadorea</taxon>
        <taxon>Rhabditida</taxon>
        <taxon>Spirurina</taxon>
        <taxon>Spiruromorpha</taxon>
        <taxon>Filarioidea</taxon>
        <taxon>Onchocercidae</taxon>
        <taxon>Elaeophora</taxon>
    </lineage>
</organism>
<accession>A0A0R3S2M8</accession>
<evidence type="ECO:0000313" key="1">
    <source>
        <dbReference type="Proteomes" id="UP000050640"/>
    </source>
</evidence>
<name>A0A0R3S2M8_9BILA</name>
<dbReference type="STRING" id="1147741.A0A0R3S2M8"/>
<dbReference type="WBParaSite" id="EEL_0000897301-mRNA-1">
    <property type="protein sequence ID" value="EEL_0000897301-mRNA-1"/>
    <property type="gene ID" value="EEL_0000897301"/>
</dbReference>
<evidence type="ECO:0000313" key="2">
    <source>
        <dbReference type="WBParaSite" id="EEL_0000897301-mRNA-1"/>
    </source>
</evidence>
<keyword evidence="1" id="KW-1185">Reference proteome</keyword>
<dbReference type="AlphaFoldDB" id="A0A0R3S2M8"/>
<protein>
    <submittedName>
        <fullName evidence="2">F-box/LRR-repeat protein</fullName>
    </submittedName>
</protein>